<comment type="caution">
    <text evidence="3">The sequence shown here is derived from an EMBL/GenBank/DDBJ whole genome shotgun (WGS) entry which is preliminary data.</text>
</comment>
<evidence type="ECO:0000313" key="3">
    <source>
        <dbReference type="EMBL" id="GAX80781.1"/>
    </source>
</evidence>
<feature type="compositionally biased region" description="Low complexity" evidence="1">
    <location>
        <begin position="394"/>
        <end position="429"/>
    </location>
</feature>
<evidence type="ECO:0000256" key="2">
    <source>
        <dbReference type="SAM" id="Phobius"/>
    </source>
</evidence>
<dbReference type="AlphaFoldDB" id="A0A250XCI1"/>
<dbReference type="EMBL" id="BEGY01000056">
    <property type="protein sequence ID" value="GAX80781.1"/>
    <property type="molecule type" value="Genomic_DNA"/>
</dbReference>
<accession>A0A250XCI1</accession>
<gene>
    <name evidence="3" type="ORF">CEUSTIGMA_g8217.t1</name>
</gene>
<keyword evidence="2" id="KW-0472">Membrane</keyword>
<sequence>MSILNALGVKSSTHAAKRVTHPLRRGSRYDVLRSLDTRRAVVFCTKNDVEKIKERSSRENDSDVVISDEDDFDISLVPVEPTGRTLLGTVLFLVLAKLVSSWLGTPGGYWSAMEFQNNLDVLPVIGLCSFLPVTFIISMCFAPGNGFHHVAPEDKFFAEDAHTRSTDIRYGIQRDILDERVGQELTLKKENNLETYNTAIGLIKDFLLMPWKTPVSPLEFLGLTLEKALRLIAVEVLLRGTLVPLVANQIAGGISQVSSADNVLFWMRIVGLNGPDSTLIAADGLLLVLLVLPACVLFQPRPYQQFARALMNKKLIDEVNKAMSLADGASKATAITSITKQYGADSAALATLLGGFEAARKASIPPQDSPEPSASSDDVAVGQQEKKAGAEEASSTLLPLHSSTSEVAVQPASTSPVAEPSSSPAVWVSEHGSPLSPADISKSLNSDSKEPTISHEQQGHIGSEVKVTNQHKVEIAADSCESTGAEETTRQPSAEQVASSTNSQLPSSFKKVQEALPIFESDMADAFAAVKATEESKDIATSTMLLLRASVRAGELALLTVAISNAEQAQNIKSKQEDVIHRFEQLELDDEESSDMLKLLRQEFVTGNQTLVEQEKEENGGKAMLQRFFFLKEQMRVVDNLEKKVGGLEEIQVVKLKALRQALLKAQARDEQFEVQFQALQRVETPEDQLVQKLVILLLAVGSLGVNAAFVVTGSLSASVTVSLIVRILPLFIIYLAQSLGKSAEDVES</sequence>
<keyword evidence="2" id="KW-0812">Transmembrane</keyword>
<feature type="transmembrane region" description="Helical" evidence="2">
    <location>
        <begin position="718"/>
        <end position="737"/>
    </location>
</feature>
<feature type="region of interest" description="Disordered" evidence="1">
    <location>
        <begin position="479"/>
        <end position="502"/>
    </location>
</feature>
<evidence type="ECO:0000256" key="1">
    <source>
        <dbReference type="SAM" id="MobiDB-lite"/>
    </source>
</evidence>
<evidence type="ECO:0000313" key="4">
    <source>
        <dbReference type="Proteomes" id="UP000232323"/>
    </source>
</evidence>
<keyword evidence="2" id="KW-1133">Transmembrane helix</keyword>
<reference evidence="3 4" key="1">
    <citation type="submission" date="2017-08" db="EMBL/GenBank/DDBJ databases">
        <title>Acidophilic green algal genome provides insights into adaptation to an acidic environment.</title>
        <authorList>
            <person name="Hirooka S."/>
            <person name="Hirose Y."/>
            <person name="Kanesaki Y."/>
            <person name="Higuchi S."/>
            <person name="Fujiwara T."/>
            <person name="Onuma R."/>
            <person name="Era A."/>
            <person name="Ohbayashi R."/>
            <person name="Uzuka A."/>
            <person name="Nozaki H."/>
            <person name="Yoshikawa H."/>
            <person name="Miyagishima S.Y."/>
        </authorList>
    </citation>
    <scope>NUCLEOTIDE SEQUENCE [LARGE SCALE GENOMIC DNA]</scope>
    <source>
        <strain evidence="3 4">NIES-2499</strain>
    </source>
</reference>
<keyword evidence="4" id="KW-1185">Reference proteome</keyword>
<dbReference type="Proteomes" id="UP000232323">
    <property type="component" value="Unassembled WGS sequence"/>
</dbReference>
<organism evidence="3 4">
    <name type="scientific">Chlamydomonas eustigma</name>
    <dbReference type="NCBI Taxonomy" id="1157962"/>
    <lineage>
        <taxon>Eukaryota</taxon>
        <taxon>Viridiplantae</taxon>
        <taxon>Chlorophyta</taxon>
        <taxon>core chlorophytes</taxon>
        <taxon>Chlorophyceae</taxon>
        <taxon>CS clade</taxon>
        <taxon>Chlamydomonadales</taxon>
        <taxon>Chlamydomonadaceae</taxon>
        <taxon>Chlamydomonas</taxon>
    </lineage>
</organism>
<feature type="region of interest" description="Disordered" evidence="1">
    <location>
        <begin position="361"/>
        <end position="463"/>
    </location>
</feature>
<name>A0A250XCI1_9CHLO</name>
<feature type="transmembrane region" description="Helical" evidence="2">
    <location>
        <begin position="694"/>
        <end position="712"/>
    </location>
</feature>
<feature type="compositionally biased region" description="Polar residues" evidence="1">
    <location>
        <begin position="480"/>
        <end position="502"/>
    </location>
</feature>
<proteinExistence type="predicted"/>
<protein>
    <submittedName>
        <fullName evidence="3">Uncharacterized protein</fullName>
    </submittedName>
</protein>